<gene>
    <name evidence="2" type="ORF">OEW28_04355</name>
</gene>
<dbReference type="Proteomes" id="UP001652542">
    <property type="component" value="Unassembled WGS sequence"/>
</dbReference>
<dbReference type="RefSeq" id="WP_263733483.1">
    <property type="nucleotide sequence ID" value="NZ_JAOWKY010000001.1"/>
</dbReference>
<evidence type="ECO:0000313" key="3">
    <source>
        <dbReference type="Proteomes" id="UP001652542"/>
    </source>
</evidence>
<evidence type="ECO:0000313" key="2">
    <source>
        <dbReference type="EMBL" id="MCV2867851.1"/>
    </source>
</evidence>
<organism evidence="2 3">
    <name type="scientific">Albidovulum marisflavi</name>
    <dbReference type="NCBI Taxonomy" id="2984159"/>
    <lineage>
        <taxon>Bacteria</taxon>
        <taxon>Pseudomonadati</taxon>
        <taxon>Pseudomonadota</taxon>
        <taxon>Alphaproteobacteria</taxon>
        <taxon>Rhodobacterales</taxon>
        <taxon>Paracoccaceae</taxon>
        <taxon>Albidovulum</taxon>
    </lineage>
</organism>
<protein>
    <submittedName>
        <fullName evidence="2">Uncharacterized protein</fullName>
    </submittedName>
</protein>
<feature type="coiled-coil region" evidence="1">
    <location>
        <begin position="91"/>
        <end position="118"/>
    </location>
</feature>
<proteinExistence type="predicted"/>
<comment type="caution">
    <text evidence="2">The sequence shown here is derived from an EMBL/GenBank/DDBJ whole genome shotgun (WGS) entry which is preliminary data.</text>
</comment>
<accession>A0ABT2Z9S2</accession>
<evidence type="ECO:0000256" key="1">
    <source>
        <dbReference type="SAM" id="Coils"/>
    </source>
</evidence>
<keyword evidence="1" id="KW-0175">Coiled coil</keyword>
<dbReference type="EMBL" id="JAOWKY010000001">
    <property type="protein sequence ID" value="MCV2867851.1"/>
    <property type="molecule type" value="Genomic_DNA"/>
</dbReference>
<name>A0ABT2Z9S2_9RHOB</name>
<keyword evidence="3" id="KW-1185">Reference proteome</keyword>
<reference evidence="2 3" key="1">
    <citation type="submission" date="2022-10" db="EMBL/GenBank/DDBJ databases">
        <title>Defluviimonas sp. nov., isolated from ocean surface water.</title>
        <authorList>
            <person name="He W."/>
            <person name="Wang L."/>
            <person name="Zhang D.-F."/>
        </authorList>
    </citation>
    <scope>NUCLEOTIDE SEQUENCE [LARGE SCALE GENOMIC DNA]</scope>
    <source>
        <strain evidence="2 3">WL0002</strain>
    </source>
</reference>
<sequence length="121" mass="13204">MFAITQSSLNAGVWEGQIETDDDTAPEIEIFLGDRVLGGLEVQQSGDRRWAARLPIPSDCIADGVRTFVVRTRGGGLPLWHFSLIAGQPAESELRAEIAQLRAELDILKQAVRRHLAAGRG</sequence>